<evidence type="ECO:0000313" key="3">
    <source>
        <dbReference type="Proteomes" id="UP000053477"/>
    </source>
</evidence>
<keyword evidence="3" id="KW-1185">Reference proteome</keyword>
<accession>A0A0H2RTD6</accession>
<sequence length="338" mass="36745">MAPLNNLFKRIGVAQEAASSSDGTSSVAYVGFGVAGLFVLGVVGSLFFLWYRRKRKQEREEERGLAFLTVKGVLKEGSGSTEPLPSDLLNIQKNKNGFSRANLTASIVLPEKSIIRPTATREEIISFYEEKGDLPKPFAPFHFALNASSSSSSSSLDTLTPPMPVMTSKKDYRVSTDSFSASAAHLAPPPSPGKRGSVFSFSFPDAFAPSRRHSKAMSSISSIFSTSGSSTVGGKGLQMQRVKQLFTPILPDEPTLILGERVAIMKSHDDGWCIVGRDKPYGKPGEVELGAVPAWCFVKPMKGLRSERPVRSTSLGVTVQMDDEHEKPRGDYISWSNF</sequence>
<protein>
    <recommendedName>
        <fullName evidence="4">SH3 domain-containing protein</fullName>
    </recommendedName>
</protein>
<evidence type="ECO:0000256" key="1">
    <source>
        <dbReference type="SAM" id="Phobius"/>
    </source>
</evidence>
<organism evidence="2 3">
    <name type="scientific">Schizopora paradoxa</name>
    <dbReference type="NCBI Taxonomy" id="27342"/>
    <lineage>
        <taxon>Eukaryota</taxon>
        <taxon>Fungi</taxon>
        <taxon>Dikarya</taxon>
        <taxon>Basidiomycota</taxon>
        <taxon>Agaricomycotina</taxon>
        <taxon>Agaricomycetes</taxon>
        <taxon>Hymenochaetales</taxon>
        <taxon>Schizoporaceae</taxon>
        <taxon>Schizopora</taxon>
    </lineage>
</organism>
<dbReference type="STRING" id="27342.A0A0H2RTD6"/>
<keyword evidence="1" id="KW-1133">Transmembrane helix</keyword>
<reference evidence="2 3" key="1">
    <citation type="submission" date="2015-04" db="EMBL/GenBank/DDBJ databases">
        <title>Complete genome sequence of Schizopora paradoxa KUC8140, a cosmopolitan wood degrader in East Asia.</title>
        <authorList>
            <consortium name="DOE Joint Genome Institute"/>
            <person name="Min B."/>
            <person name="Park H."/>
            <person name="Jang Y."/>
            <person name="Kim J.-J."/>
            <person name="Kim K.H."/>
            <person name="Pangilinan J."/>
            <person name="Lipzen A."/>
            <person name="Riley R."/>
            <person name="Grigoriev I.V."/>
            <person name="Spatafora J.W."/>
            <person name="Choi I.-G."/>
        </authorList>
    </citation>
    <scope>NUCLEOTIDE SEQUENCE [LARGE SCALE GENOMIC DNA]</scope>
    <source>
        <strain evidence="2 3">KUC8140</strain>
    </source>
</reference>
<keyword evidence="1" id="KW-0472">Membrane</keyword>
<dbReference type="EMBL" id="KQ085932">
    <property type="protein sequence ID" value="KLO15275.1"/>
    <property type="molecule type" value="Genomic_DNA"/>
</dbReference>
<dbReference type="Proteomes" id="UP000053477">
    <property type="component" value="Unassembled WGS sequence"/>
</dbReference>
<feature type="transmembrane region" description="Helical" evidence="1">
    <location>
        <begin position="27"/>
        <end position="51"/>
    </location>
</feature>
<name>A0A0H2RTD6_9AGAM</name>
<evidence type="ECO:0008006" key="4">
    <source>
        <dbReference type="Google" id="ProtNLM"/>
    </source>
</evidence>
<dbReference type="InParanoid" id="A0A0H2RTD6"/>
<dbReference type="OrthoDB" id="5340910at2759"/>
<evidence type="ECO:0000313" key="2">
    <source>
        <dbReference type="EMBL" id="KLO15275.1"/>
    </source>
</evidence>
<keyword evidence="1" id="KW-0812">Transmembrane</keyword>
<gene>
    <name evidence="2" type="ORF">SCHPADRAFT_888645</name>
</gene>
<dbReference type="AlphaFoldDB" id="A0A0H2RTD6"/>
<proteinExistence type="predicted"/>